<feature type="region of interest" description="Disordered" evidence="1">
    <location>
        <begin position="90"/>
        <end position="143"/>
    </location>
</feature>
<feature type="compositionally biased region" description="Basic and acidic residues" evidence="1">
    <location>
        <begin position="90"/>
        <end position="106"/>
    </location>
</feature>
<feature type="region of interest" description="Disordered" evidence="1">
    <location>
        <begin position="24"/>
        <end position="72"/>
    </location>
</feature>
<keyword evidence="2" id="KW-0732">Signal</keyword>
<reference evidence="3" key="1">
    <citation type="journal article" date="2021" name="bioRxiv">
        <title>Unraveling nitrogen, sulfur and carbon metabolic pathways and microbial community transcriptional responses to substrate deprivation and toxicity stresses in a bioreactor mimicking anoxic brackish coastal sediment conditions.</title>
        <authorList>
            <person name="Martins P.D."/>
            <person name="Echeveste M.J."/>
            <person name="Arshad A."/>
            <person name="Kurth J."/>
            <person name="Ouboter H."/>
            <person name="Jetten M.S.M."/>
            <person name="Welte C.U."/>
        </authorList>
    </citation>
    <scope>NUCLEOTIDE SEQUENCE</scope>
    <source>
        <strain evidence="3">MAG_39</strain>
    </source>
</reference>
<feature type="compositionally biased region" description="Polar residues" evidence="1">
    <location>
        <begin position="25"/>
        <end position="37"/>
    </location>
</feature>
<organism evidence="3 4">
    <name type="scientific">Candidatus Nitrobium versatile</name>
    <dbReference type="NCBI Taxonomy" id="2884831"/>
    <lineage>
        <taxon>Bacteria</taxon>
        <taxon>Pseudomonadati</taxon>
        <taxon>Nitrospirota</taxon>
        <taxon>Nitrospiria</taxon>
        <taxon>Nitrospirales</taxon>
        <taxon>Nitrospiraceae</taxon>
        <taxon>Candidatus Nitrobium</taxon>
    </lineage>
</organism>
<feature type="compositionally biased region" description="Basic and acidic residues" evidence="1">
    <location>
        <begin position="39"/>
        <end position="72"/>
    </location>
</feature>
<evidence type="ECO:0000256" key="1">
    <source>
        <dbReference type="SAM" id="MobiDB-lite"/>
    </source>
</evidence>
<feature type="compositionally biased region" description="Basic and acidic residues" evidence="1">
    <location>
        <begin position="119"/>
        <end position="143"/>
    </location>
</feature>
<proteinExistence type="predicted"/>
<sequence length="169" mass="19384">MPRRAVILSCLLLFSLVPFPRAGAGSTTAQGEGQVYTNRDLKQYRNPSDARQEKRSAKAGDKKEDAAKAKERQEQEYWCKRAQFHRKKIEKAQREMEKAEAKRAALQEDAAGAAGQKKKTLEKNIKNTERRLQSARKELAERERDLGGIEEEARRKGVPPGWLRCQFDW</sequence>
<dbReference type="Proteomes" id="UP000705867">
    <property type="component" value="Unassembled WGS sequence"/>
</dbReference>
<dbReference type="AlphaFoldDB" id="A0A953M3G2"/>
<accession>A0A953M3G2</accession>
<feature type="chain" id="PRO_5037301657" evidence="2">
    <location>
        <begin position="25"/>
        <end position="169"/>
    </location>
</feature>
<dbReference type="EMBL" id="JAIOIV010000140">
    <property type="protein sequence ID" value="MBZ0158198.1"/>
    <property type="molecule type" value="Genomic_DNA"/>
</dbReference>
<reference evidence="3" key="2">
    <citation type="submission" date="2021-08" db="EMBL/GenBank/DDBJ databases">
        <authorList>
            <person name="Dalcin Martins P."/>
        </authorList>
    </citation>
    <scope>NUCLEOTIDE SEQUENCE</scope>
    <source>
        <strain evidence="3">MAG_39</strain>
    </source>
</reference>
<name>A0A953M3G2_9BACT</name>
<feature type="signal peptide" evidence="2">
    <location>
        <begin position="1"/>
        <end position="24"/>
    </location>
</feature>
<evidence type="ECO:0000313" key="3">
    <source>
        <dbReference type="EMBL" id="MBZ0158198.1"/>
    </source>
</evidence>
<evidence type="ECO:0000313" key="4">
    <source>
        <dbReference type="Proteomes" id="UP000705867"/>
    </source>
</evidence>
<gene>
    <name evidence="3" type="ORF">K8I29_18535</name>
</gene>
<evidence type="ECO:0000256" key="2">
    <source>
        <dbReference type="SAM" id="SignalP"/>
    </source>
</evidence>
<comment type="caution">
    <text evidence="3">The sequence shown here is derived from an EMBL/GenBank/DDBJ whole genome shotgun (WGS) entry which is preliminary data.</text>
</comment>
<protein>
    <submittedName>
        <fullName evidence="3">Uncharacterized protein</fullName>
    </submittedName>
</protein>